<reference evidence="2 3" key="1">
    <citation type="submission" date="2014-01" db="EMBL/GenBank/DDBJ databases">
        <title>Plasmidome dynamics in the species complex Clostridium novyi sensu lato converts strains of independent lineages into distinctly different pathogens.</title>
        <authorList>
            <person name="Skarin H."/>
            <person name="Segerman B."/>
        </authorList>
    </citation>
    <scope>NUCLEOTIDE SEQUENCE [LARGE SCALE GENOMIC DNA]</scope>
    <source>
        <strain evidence="2 3">4570</strain>
    </source>
</reference>
<feature type="domain" description="Polymerase beta nucleotidyltransferase" evidence="1">
    <location>
        <begin position="10"/>
        <end position="66"/>
    </location>
</feature>
<dbReference type="SUPFAM" id="SSF81301">
    <property type="entry name" value="Nucleotidyltransferase"/>
    <property type="match status" value="1"/>
</dbReference>
<proteinExistence type="predicted"/>
<protein>
    <recommendedName>
        <fullName evidence="1">Polymerase beta nucleotidyltransferase domain-containing protein</fullName>
    </recommendedName>
</protein>
<dbReference type="Proteomes" id="UP000030016">
    <property type="component" value="Unassembled WGS sequence"/>
</dbReference>
<dbReference type="Gene3D" id="3.30.460.10">
    <property type="entry name" value="Beta Polymerase, domain 2"/>
    <property type="match status" value="1"/>
</dbReference>
<dbReference type="AlphaFoldDB" id="A0AA89CN25"/>
<dbReference type="RefSeq" id="WP_039249227.1">
    <property type="nucleotide sequence ID" value="NZ_JDRX01000006.1"/>
</dbReference>
<dbReference type="Pfam" id="PF18765">
    <property type="entry name" value="Polbeta"/>
    <property type="match status" value="1"/>
</dbReference>
<dbReference type="InterPro" id="IPR041633">
    <property type="entry name" value="Polbeta"/>
</dbReference>
<evidence type="ECO:0000313" key="2">
    <source>
        <dbReference type="EMBL" id="KGN02638.1"/>
    </source>
</evidence>
<dbReference type="EMBL" id="JDRX01000006">
    <property type="protein sequence ID" value="KGN02638.1"/>
    <property type="molecule type" value="Genomic_DNA"/>
</dbReference>
<dbReference type="InterPro" id="IPR043519">
    <property type="entry name" value="NT_sf"/>
</dbReference>
<organism evidence="2 3">
    <name type="scientific">Clostridium novyi A str. 4570</name>
    <dbReference type="NCBI Taxonomy" id="1444290"/>
    <lineage>
        <taxon>Bacteria</taxon>
        <taxon>Bacillati</taxon>
        <taxon>Bacillota</taxon>
        <taxon>Clostridia</taxon>
        <taxon>Eubacteriales</taxon>
        <taxon>Clostridiaceae</taxon>
        <taxon>Clostridium</taxon>
    </lineage>
</organism>
<evidence type="ECO:0000313" key="3">
    <source>
        <dbReference type="Proteomes" id="UP000030016"/>
    </source>
</evidence>
<accession>A0AA89CN25</accession>
<evidence type="ECO:0000259" key="1">
    <source>
        <dbReference type="Pfam" id="PF18765"/>
    </source>
</evidence>
<comment type="caution">
    <text evidence="2">The sequence shown here is derived from an EMBL/GenBank/DDBJ whole genome shotgun (WGS) entry which is preliminary data.</text>
</comment>
<name>A0AA89CN25_CLONO</name>
<gene>
    <name evidence="2" type="ORF">Z969_03880</name>
</gene>
<sequence>MKTLSNLHISNTENLIALAVFGSFQTECWIENKSDIDILVVLETKKDLSFEFNLEDDLTPILQEYFSYDNIHLTFIYMNEFESPLAMEYINSEDKLIIDPIKEMDFRLYVNKFKRNNEWLENLIDKDNEFLRSEKNDALL</sequence>